<dbReference type="PROSITE" id="PS50112">
    <property type="entry name" value="PAS"/>
    <property type="match status" value="1"/>
</dbReference>
<feature type="transmembrane region" description="Helical" evidence="7">
    <location>
        <begin position="216"/>
        <end position="239"/>
    </location>
</feature>
<dbReference type="OrthoDB" id="9796100at2"/>
<dbReference type="Pfam" id="PF00072">
    <property type="entry name" value="Response_reg"/>
    <property type="match status" value="1"/>
</dbReference>
<feature type="transmembrane region" description="Helical" evidence="7">
    <location>
        <begin position="12"/>
        <end position="33"/>
    </location>
</feature>
<keyword evidence="14" id="KW-1185">Reference proteome</keyword>
<dbReference type="RefSeq" id="WP_088335340.1">
    <property type="nucleotide sequence ID" value="NZ_NBBJ01000008.1"/>
</dbReference>
<dbReference type="PROSITE" id="PS50924">
    <property type="entry name" value="MHYT"/>
    <property type="match status" value="1"/>
</dbReference>
<evidence type="ECO:0000256" key="2">
    <source>
        <dbReference type="ARBA" id="ARBA00012438"/>
    </source>
</evidence>
<comment type="catalytic activity">
    <reaction evidence="1">
        <text>ATP + protein L-histidine = ADP + protein N-phospho-L-histidine.</text>
        <dbReference type="EC" id="2.7.13.3"/>
    </reaction>
</comment>
<dbReference type="PANTHER" id="PTHR43065">
    <property type="entry name" value="SENSOR HISTIDINE KINASE"/>
    <property type="match status" value="1"/>
</dbReference>
<dbReference type="SMART" id="SM00065">
    <property type="entry name" value="GAF"/>
    <property type="match status" value="1"/>
</dbReference>
<comment type="caution">
    <text evidence="7">Lacks conserved residue(s) required for the propagation of feature annotation.</text>
</comment>
<dbReference type="GO" id="GO:0000155">
    <property type="term" value="F:phosphorelay sensor kinase activity"/>
    <property type="evidence" value="ECO:0007669"/>
    <property type="project" value="InterPro"/>
</dbReference>
<evidence type="ECO:0000256" key="6">
    <source>
        <dbReference type="PROSITE-ProRule" id="PRU00169"/>
    </source>
</evidence>
<keyword evidence="5" id="KW-0418">Kinase</keyword>
<feature type="transmembrane region" description="Helical" evidence="7">
    <location>
        <begin position="82"/>
        <end position="102"/>
    </location>
</feature>
<evidence type="ECO:0000313" key="14">
    <source>
        <dbReference type="Proteomes" id="UP000197783"/>
    </source>
</evidence>
<feature type="domain" description="MHYT" evidence="12">
    <location>
        <begin position="10"/>
        <end position="199"/>
    </location>
</feature>
<dbReference type="InterPro" id="IPR001789">
    <property type="entry name" value="Sig_transdc_resp-reg_receiver"/>
</dbReference>
<dbReference type="SUPFAM" id="SSF55874">
    <property type="entry name" value="ATPase domain of HSP90 chaperone/DNA topoisomerase II/histidine kinase"/>
    <property type="match status" value="1"/>
</dbReference>
<dbReference type="PROSITE" id="PS50110">
    <property type="entry name" value="RESPONSE_REGULATORY"/>
    <property type="match status" value="1"/>
</dbReference>
<keyword evidence="4" id="KW-0808">Transferase</keyword>
<dbReference type="SMART" id="SM00388">
    <property type="entry name" value="HisKA"/>
    <property type="match status" value="1"/>
</dbReference>
<feature type="transmembrane region" description="Helical" evidence="7">
    <location>
        <begin position="176"/>
        <end position="196"/>
    </location>
</feature>
<dbReference type="InterPro" id="IPR036097">
    <property type="entry name" value="HisK_dim/P_sf"/>
</dbReference>
<evidence type="ECO:0000256" key="4">
    <source>
        <dbReference type="ARBA" id="ARBA00022679"/>
    </source>
</evidence>
<dbReference type="CDD" id="cd00082">
    <property type="entry name" value="HisKA"/>
    <property type="match status" value="1"/>
</dbReference>
<protein>
    <recommendedName>
        <fullName evidence="2">histidine kinase</fullName>
        <ecNumber evidence="2">2.7.13.3</ecNumber>
    </recommendedName>
</protein>
<dbReference type="SUPFAM" id="SSF52172">
    <property type="entry name" value="CheY-like"/>
    <property type="match status" value="1"/>
</dbReference>
<evidence type="ECO:0000256" key="7">
    <source>
        <dbReference type="PROSITE-ProRule" id="PRU00244"/>
    </source>
</evidence>
<dbReference type="SUPFAM" id="SSF55785">
    <property type="entry name" value="PYP-like sensor domain (PAS domain)"/>
    <property type="match status" value="1"/>
</dbReference>
<dbReference type="PANTHER" id="PTHR43065:SF42">
    <property type="entry name" value="TWO-COMPONENT SENSOR PPRA"/>
    <property type="match status" value="1"/>
</dbReference>
<keyword evidence="7" id="KW-0812">Transmembrane</keyword>
<name>A0A245ZDR7_9SPHN</name>
<evidence type="ECO:0000259" key="10">
    <source>
        <dbReference type="PROSITE" id="PS50112"/>
    </source>
</evidence>
<comment type="caution">
    <text evidence="13">The sequence shown here is derived from an EMBL/GenBank/DDBJ whole genome shotgun (WGS) entry which is preliminary data.</text>
</comment>
<evidence type="ECO:0000259" key="9">
    <source>
        <dbReference type="PROSITE" id="PS50110"/>
    </source>
</evidence>
<feature type="transmembrane region" description="Helical" evidence="7">
    <location>
        <begin position="114"/>
        <end position="134"/>
    </location>
</feature>
<dbReference type="Proteomes" id="UP000197783">
    <property type="component" value="Unassembled WGS sequence"/>
</dbReference>
<dbReference type="InterPro" id="IPR013656">
    <property type="entry name" value="PAS_4"/>
</dbReference>
<dbReference type="Pfam" id="PF01590">
    <property type="entry name" value="GAF"/>
    <property type="match status" value="1"/>
</dbReference>
<dbReference type="InterPro" id="IPR011006">
    <property type="entry name" value="CheY-like_superfamily"/>
</dbReference>
<dbReference type="CDD" id="cd00130">
    <property type="entry name" value="PAS"/>
    <property type="match status" value="1"/>
</dbReference>
<dbReference type="InterPro" id="IPR035965">
    <property type="entry name" value="PAS-like_dom_sf"/>
</dbReference>
<sequence length="938" mass="100720">MSAMSVSGTHDHHLVILSIAVATLASFTALSLASRIRASQGNVRSIWLTAAAVALGGGIWAMHFVAMLAFSMPGMTIAYDLVPTFASLAIAIGFTGAGLAAFNWQRASPRQIVASGLLIAAGVLAMHYLGMAAMRMPVALSYDWRWVMVSIVVALLAATAAMWLASRNQRVGRRALAAAVMGVAISGMHYSGMYAADFVMTSAVDKAQGAASFGQAYLAVVISVITIFILLLSLAAAQLDHMFRRAARREARVAIRLKVADILRGYDAEEALKDVATLLGQHFGVARTGFGDLDPTEDVVDYQVCWTNGMVAPLIGRASASVLGTKIIDDLRAGRTIAIEDIVASSLSDKHQTARTAADLDTRAILFVPLMRAGGLGTIVYLADQRPRSWRADEIAFLEEMAERIRLVIERVAIEDQLRELNVTLEARVETRTRELRDAEAARSEVDALYRAYFENTPDPLFVVGAKPDGSFVVEQINPAHEAGVGFKLDEIRGKRVDDFLPPDVAGRVVQSYRRVVETGEIYRYREVFMLNGEPQHWDTTLVPLRGAGERVVKVIGSSRNVTAQVAAEEALRQSQKMEAMGQLTGGVAHDFNNLLTPILGSLDRLHRKGVGDERDRKFVDGALQSAERARTLVQRLLSFARRQPLQPVPVNVASLVEGMRDLIMSTVGPQIEVVVETGDIVPAATADANQLEMALLNLSVNARDAMPGGGRLHIAVTRASVREGERSDLKAGCYTCLCVADTGLGMDEETARRAIEPFFSTKGVGHGTGLGLSMAHGLAAQLGGALSIDSELGRGTTICLWLPESPPPAPATQSPELASPSRCAGGVVLLVDDEELVRESSAQMLTDLGYEVKTAASAGEAQHLIDSGLTFDLLVTDHLMPGVTGTQLARNLRCKRPDLHVLIISGYADADGIDLDLPRLAKPFRQSDLAAALLGLT</sequence>
<dbReference type="Gene3D" id="3.40.50.2300">
    <property type="match status" value="1"/>
</dbReference>
<evidence type="ECO:0000259" key="8">
    <source>
        <dbReference type="PROSITE" id="PS50109"/>
    </source>
</evidence>
<dbReference type="SUPFAM" id="SSF47384">
    <property type="entry name" value="Homodimeric domain of signal transducing histidine kinase"/>
    <property type="match status" value="1"/>
</dbReference>
<feature type="domain" description="PAS" evidence="10">
    <location>
        <begin position="446"/>
        <end position="520"/>
    </location>
</feature>
<dbReference type="InterPro" id="IPR003661">
    <property type="entry name" value="HisK_dim/P_dom"/>
</dbReference>
<feature type="domain" description="Histidine kinase" evidence="8">
    <location>
        <begin position="587"/>
        <end position="807"/>
    </location>
</feature>
<dbReference type="InterPro" id="IPR000700">
    <property type="entry name" value="PAS-assoc_C"/>
</dbReference>
<dbReference type="Pfam" id="PF00512">
    <property type="entry name" value="HisKA"/>
    <property type="match status" value="1"/>
</dbReference>
<dbReference type="InterPro" id="IPR003018">
    <property type="entry name" value="GAF"/>
</dbReference>
<dbReference type="Gene3D" id="3.30.450.20">
    <property type="entry name" value="PAS domain"/>
    <property type="match status" value="1"/>
</dbReference>
<keyword evidence="7" id="KW-1133">Transmembrane helix</keyword>
<dbReference type="InterPro" id="IPR003594">
    <property type="entry name" value="HATPase_dom"/>
</dbReference>
<dbReference type="PRINTS" id="PR00344">
    <property type="entry name" value="BCTRLSENSOR"/>
</dbReference>
<evidence type="ECO:0000259" key="12">
    <source>
        <dbReference type="PROSITE" id="PS50924"/>
    </source>
</evidence>
<evidence type="ECO:0000256" key="1">
    <source>
        <dbReference type="ARBA" id="ARBA00000085"/>
    </source>
</evidence>
<evidence type="ECO:0000259" key="11">
    <source>
        <dbReference type="PROSITE" id="PS50113"/>
    </source>
</evidence>
<feature type="transmembrane region" description="Helical" evidence="7">
    <location>
        <begin position="45"/>
        <end position="70"/>
    </location>
</feature>
<dbReference type="GO" id="GO:0016020">
    <property type="term" value="C:membrane"/>
    <property type="evidence" value="ECO:0007669"/>
    <property type="project" value="UniProtKB-UniRule"/>
</dbReference>
<dbReference type="SMART" id="SM00091">
    <property type="entry name" value="PAS"/>
    <property type="match status" value="1"/>
</dbReference>
<evidence type="ECO:0000256" key="5">
    <source>
        <dbReference type="ARBA" id="ARBA00022777"/>
    </source>
</evidence>
<dbReference type="InterPro" id="IPR005467">
    <property type="entry name" value="His_kinase_dom"/>
</dbReference>
<dbReference type="PROSITE" id="PS50113">
    <property type="entry name" value="PAC"/>
    <property type="match status" value="1"/>
</dbReference>
<dbReference type="InterPro" id="IPR029016">
    <property type="entry name" value="GAF-like_dom_sf"/>
</dbReference>
<feature type="domain" description="PAC" evidence="11">
    <location>
        <begin position="518"/>
        <end position="574"/>
    </location>
</feature>
<proteinExistence type="predicted"/>
<dbReference type="InterPro" id="IPR004358">
    <property type="entry name" value="Sig_transdc_His_kin-like_C"/>
</dbReference>
<dbReference type="SUPFAM" id="SSF55781">
    <property type="entry name" value="GAF domain-like"/>
    <property type="match status" value="1"/>
</dbReference>
<evidence type="ECO:0000256" key="3">
    <source>
        <dbReference type="ARBA" id="ARBA00022553"/>
    </source>
</evidence>
<dbReference type="Gene3D" id="1.10.287.130">
    <property type="match status" value="1"/>
</dbReference>
<dbReference type="AlphaFoldDB" id="A0A245ZDR7"/>
<reference evidence="13 14" key="1">
    <citation type="submission" date="2017-03" db="EMBL/GenBank/DDBJ databases">
        <title>Genome sequence of Sphingomonas mucosissima DSM 17494.</title>
        <authorList>
            <person name="Poehlein A."/>
            <person name="Wuebbeler J.H."/>
            <person name="Steinbuechel A."/>
            <person name="Daniel R."/>
        </authorList>
    </citation>
    <scope>NUCLEOTIDE SEQUENCE [LARGE SCALE GENOMIC DNA]</scope>
    <source>
        <strain evidence="13 14">DSM 17494</strain>
    </source>
</reference>
<keyword evidence="3 6" id="KW-0597">Phosphoprotein</keyword>
<evidence type="ECO:0000313" key="13">
    <source>
        <dbReference type="EMBL" id="OWK27849.1"/>
    </source>
</evidence>
<dbReference type="InterPro" id="IPR000014">
    <property type="entry name" value="PAS"/>
</dbReference>
<gene>
    <name evidence="13" type="ORF">SPMU_32820</name>
</gene>
<dbReference type="Pfam" id="PF03707">
    <property type="entry name" value="MHYT"/>
    <property type="match status" value="3"/>
</dbReference>
<dbReference type="SMART" id="SM00448">
    <property type="entry name" value="REC"/>
    <property type="match status" value="1"/>
</dbReference>
<dbReference type="InterPro" id="IPR005330">
    <property type="entry name" value="MHYT_dom"/>
</dbReference>
<dbReference type="EC" id="2.7.13.3" evidence="2"/>
<feature type="transmembrane region" description="Helical" evidence="7">
    <location>
        <begin position="146"/>
        <end position="164"/>
    </location>
</feature>
<dbReference type="SMART" id="SM00387">
    <property type="entry name" value="HATPase_c"/>
    <property type="match status" value="1"/>
</dbReference>
<dbReference type="PROSITE" id="PS50109">
    <property type="entry name" value="HIS_KIN"/>
    <property type="match status" value="1"/>
</dbReference>
<organism evidence="13 14">
    <name type="scientific">Sphingomonas mucosissima</name>
    <dbReference type="NCBI Taxonomy" id="370959"/>
    <lineage>
        <taxon>Bacteria</taxon>
        <taxon>Pseudomonadati</taxon>
        <taxon>Pseudomonadota</taxon>
        <taxon>Alphaproteobacteria</taxon>
        <taxon>Sphingomonadales</taxon>
        <taxon>Sphingomonadaceae</taxon>
        <taxon>Sphingomonas</taxon>
    </lineage>
</organism>
<feature type="domain" description="Response regulatory" evidence="9">
    <location>
        <begin position="828"/>
        <end position="938"/>
    </location>
</feature>
<dbReference type="Pfam" id="PF08448">
    <property type="entry name" value="PAS_4"/>
    <property type="match status" value="1"/>
</dbReference>
<keyword evidence="7" id="KW-0472">Membrane</keyword>
<feature type="transmembrane region" description="Helical" evidence="7">
    <location>
        <begin position="364"/>
        <end position="383"/>
    </location>
</feature>
<dbReference type="Pfam" id="PF02518">
    <property type="entry name" value="HATPase_c"/>
    <property type="match status" value="1"/>
</dbReference>
<dbReference type="Gene3D" id="3.30.450.40">
    <property type="match status" value="1"/>
</dbReference>
<accession>A0A245ZDR7</accession>
<dbReference type="InterPro" id="IPR036890">
    <property type="entry name" value="HATPase_C_sf"/>
</dbReference>
<dbReference type="Gene3D" id="3.30.565.10">
    <property type="entry name" value="Histidine kinase-like ATPase, C-terminal domain"/>
    <property type="match status" value="1"/>
</dbReference>
<feature type="modified residue" description="4-aspartylphosphate" evidence="6">
    <location>
        <position position="878"/>
    </location>
</feature>
<dbReference type="EMBL" id="NBBJ01000008">
    <property type="protein sequence ID" value="OWK27849.1"/>
    <property type="molecule type" value="Genomic_DNA"/>
</dbReference>
<dbReference type="NCBIfam" id="TIGR00229">
    <property type="entry name" value="sensory_box"/>
    <property type="match status" value="1"/>
</dbReference>